<dbReference type="STRING" id="517418.Ctha_2228"/>
<keyword evidence="5 6" id="KW-0472">Membrane</keyword>
<evidence type="ECO:0000256" key="4">
    <source>
        <dbReference type="ARBA" id="ARBA00022989"/>
    </source>
</evidence>
<keyword evidence="8" id="KW-1185">Reference proteome</keyword>
<evidence type="ECO:0000256" key="2">
    <source>
        <dbReference type="ARBA" id="ARBA00022475"/>
    </source>
</evidence>
<sequence>MFNLDNQAYLSRLREIDPMQKMLFALPALAICLWASKPAISLVVLGVMAVGSVQIGKTSVRIFLKLMLVPIAFLFIGTAAIAVTVATSQKTFIASIMLYRGVHVGISEIGLSKAVEVFFKALGAVSCLYFLALSTPMIDLLNALRKLRVPKLLCELMSLIYRFTFLFLETAEIISTAQNARLGNATLKSRFRSFGTLVSRLFVRAYSASEALYTGLEARGYQGDLRTVSHEYRTPWQGYAISLVTHTLLIALTVGLNVAEGGR</sequence>
<dbReference type="RefSeq" id="WP_012500762.1">
    <property type="nucleotide sequence ID" value="NC_011026.1"/>
</dbReference>
<evidence type="ECO:0000313" key="7">
    <source>
        <dbReference type="EMBL" id="ACF14679.1"/>
    </source>
</evidence>
<keyword evidence="3 6" id="KW-0812">Transmembrane</keyword>
<organism evidence="7 8">
    <name type="scientific">Chloroherpeton thalassium (strain ATCC 35110 / GB-78)</name>
    <dbReference type="NCBI Taxonomy" id="517418"/>
    <lineage>
        <taxon>Bacteria</taxon>
        <taxon>Pseudomonadati</taxon>
        <taxon>Chlorobiota</taxon>
        <taxon>Chlorobiia</taxon>
        <taxon>Chlorobiales</taxon>
        <taxon>Chloroherpetonaceae</taxon>
        <taxon>Chloroherpeton</taxon>
    </lineage>
</organism>
<dbReference type="GO" id="GO:0006824">
    <property type="term" value="P:cobalt ion transport"/>
    <property type="evidence" value="ECO:0007669"/>
    <property type="project" value="InterPro"/>
</dbReference>
<gene>
    <name evidence="7" type="ordered locus">Ctha_2228</name>
</gene>
<evidence type="ECO:0000256" key="5">
    <source>
        <dbReference type="ARBA" id="ARBA00023136"/>
    </source>
</evidence>
<dbReference type="GO" id="GO:0043190">
    <property type="term" value="C:ATP-binding cassette (ABC) transporter complex"/>
    <property type="evidence" value="ECO:0007669"/>
    <property type="project" value="InterPro"/>
</dbReference>
<dbReference type="Proteomes" id="UP000001208">
    <property type="component" value="Chromosome"/>
</dbReference>
<feature type="transmembrane region" description="Helical" evidence="6">
    <location>
        <begin position="118"/>
        <end position="138"/>
    </location>
</feature>
<keyword evidence="4 6" id="KW-1133">Transmembrane helix</keyword>
<feature type="transmembrane region" description="Helical" evidence="6">
    <location>
        <begin position="62"/>
        <end position="86"/>
    </location>
</feature>
<accession>B3QW25</accession>
<reference evidence="7 8" key="1">
    <citation type="submission" date="2008-06" db="EMBL/GenBank/DDBJ databases">
        <title>Complete sequence of Chloroherpeton thalassium ATCC 35110.</title>
        <authorList>
            <consortium name="US DOE Joint Genome Institute"/>
            <person name="Lucas S."/>
            <person name="Copeland A."/>
            <person name="Lapidus A."/>
            <person name="Glavina del Rio T."/>
            <person name="Dalin E."/>
            <person name="Tice H."/>
            <person name="Bruce D."/>
            <person name="Goodwin L."/>
            <person name="Pitluck S."/>
            <person name="Schmutz J."/>
            <person name="Larimer F."/>
            <person name="Land M."/>
            <person name="Hauser L."/>
            <person name="Kyrpides N."/>
            <person name="Mikhailova N."/>
            <person name="Liu Z."/>
            <person name="Li T."/>
            <person name="Zhao F."/>
            <person name="Overmann J."/>
            <person name="Bryant D.A."/>
            <person name="Richardson P."/>
        </authorList>
    </citation>
    <scope>NUCLEOTIDE SEQUENCE [LARGE SCALE GENOMIC DNA]</scope>
    <source>
        <strain evidence="8">ATCC 35110 / GB-78</strain>
    </source>
</reference>
<dbReference type="OrthoDB" id="9815246at2"/>
<dbReference type="EMBL" id="CP001100">
    <property type="protein sequence ID" value="ACF14679.1"/>
    <property type="molecule type" value="Genomic_DNA"/>
</dbReference>
<dbReference type="InterPro" id="IPR012809">
    <property type="entry name" value="ECF_CbiQ"/>
</dbReference>
<evidence type="ECO:0000256" key="3">
    <source>
        <dbReference type="ARBA" id="ARBA00022692"/>
    </source>
</evidence>
<dbReference type="Pfam" id="PF02361">
    <property type="entry name" value="CbiQ"/>
    <property type="match status" value="1"/>
</dbReference>
<feature type="transmembrane region" description="Helical" evidence="6">
    <location>
        <begin position="236"/>
        <end position="259"/>
    </location>
</feature>
<dbReference type="KEGG" id="cts:Ctha_2228"/>
<dbReference type="NCBIfam" id="TIGR02454">
    <property type="entry name" value="ECF_T_CbiQ"/>
    <property type="match status" value="1"/>
</dbReference>
<dbReference type="HOGENOM" id="CLU_056469_5_0_10"/>
<evidence type="ECO:0000256" key="1">
    <source>
        <dbReference type="ARBA" id="ARBA00004651"/>
    </source>
</evidence>
<comment type="subcellular location">
    <subcellularLocation>
        <location evidence="1">Cell membrane</location>
        <topology evidence="1">Multi-pass membrane protein</topology>
    </subcellularLocation>
</comment>
<dbReference type="PANTHER" id="PTHR43723:SF1">
    <property type="entry name" value="COBALT TRANSPORT PROTEIN CBIQ"/>
    <property type="match status" value="1"/>
</dbReference>
<protein>
    <submittedName>
        <fullName evidence="7">Cobalt ABC transporter, inner membrane subunit CbiQ</fullName>
    </submittedName>
</protein>
<dbReference type="CDD" id="cd16914">
    <property type="entry name" value="EcfT"/>
    <property type="match status" value="1"/>
</dbReference>
<feature type="transmembrane region" description="Helical" evidence="6">
    <location>
        <begin position="22"/>
        <end position="50"/>
    </location>
</feature>
<dbReference type="InterPro" id="IPR052770">
    <property type="entry name" value="Cobalt_transport_CbiQ"/>
</dbReference>
<proteinExistence type="predicted"/>
<evidence type="ECO:0000313" key="8">
    <source>
        <dbReference type="Proteomes" id="UP000001208"/>
    </source>
</evidence>
<dbReference type="eggNOG" id="COG0619">
    <property type="taxonomic scope" value="Bacteria"/>
</dbReference>
<dbReference type="PANTHER" id="PTHR43723">
    <property type="entry name" value="COBALT TRANSPORT PROTEIN CBIQ"/>
    <property type="match status" value="1"/>
</dbReference>
<name>B3QW25_CHLT3</name>
<dbReference type="AlphaFoldDB" id="B3QW25"/>
<keyword evidence="2" id="KW-1003">Cell membrane</keyword>
<dbReference type="InterPro" id="IPR003339">
    <property type="entry name" value="ABC/ECF_trnsptr_transmembrane"/>
</dbReference>
<evidence type="ECO:0000256" key="6">
    <source>
        <dbReference type="SAM" id="Phobius"/>
    </source>
</evidence>